<evidence type="ECO:0000256" key="1">
    <source>
        <dbReference type="ARBA" id="ARBA00022679"/>
    </source>
</evidence>
<feature type="binding site" evidence="9">
    <location>
        <position position="478"/>
    </location>
    <ligand>
        <name>ATP</name>
        <dbReference type="ChEBI" id="CHEBI:30616"/>
    </ligand>
</feature>
<dbReference type="Pfam" id="PF00294">
    <property type="entry name" value="PfkB"/>
    <property type="match status" value="2"/>
</dbReference>
<evidence type="ECO:0000313" key="12">
    <source>
        <dbReference type="RefSeq" id="XP_046596949.1"/>
    </source>
</evidence>
<dbReference type="InterPro" id="IPR002139">
    <property type="entry name" value="Ribo/fructo_kinase"/>
</dbReference>
<comment type="subunit">
    <text evidence="9">Homodimer.</text>
</comment>
<feature type="binding site" evidence="9">
    <location>
        <begin position="332"/>
        <end position="336"/>
    </location>
    <ligand>
        <name>substrate</name>
    </ligand>
</feature>
<evidence type="ECO:0000256" key="7">
    <source>
        <dbReference type="ARBA" id="ARBA00022958"/>
    </source>
</evidence>
<dbReference type="SUPFAM" id="SSF53613">
    <property type="entry name" value="Ribokinase-like"/>
    <property type="match status" value="2"/>
</dbReference>
<dbReference type="HAMAP" id="MF_01987">
    <property type="entry name" value="Ribokinase"/>
    <property type="match status" value="2"/>
</dbReference>
<feature type="binding site" evidence="9">
    <location>
        <position position="585"/>
    </location>
    <ligand>
        <name>K(+)</name>
        <dbReference type="ChEBI" id="CHEBI:29103"/>
    </ligand>
</feature>
<feature type="binding site" evidence="9">
    <location>
        <position position="250"/>
    </location>
    <ligand>
        <name>K(+)</name>
        <dbReference type="ChEBI" id="CHEBI:29103"/>
    </ligand>
</feature>
<dbReference type="InterPro" id="IPR011877">
    <property type="entry name" value="Ribokinase"/>
</dbReference>
<feature type="binding site" evidence="9">
    <location>
        <position position="248"/>
    </location>
    <ligand>
        <name>K(+)</name>
        <dbReference type="ChEBI" id="CHEBI:29103"/>
    </ligand>
</feature>
<evidence type="ECO:0000313" key="11">
    <source>
        <dbReference type="Proteomes" id="UP000829291"/>
    </source>
</evidence>
<keyword evidence="9" id="KW-0539">Nucleus</keyword>
<feature type="binding site" evidence="9">
    <location>
        <begin position="514"/>
        <end position="519"/>
    </location>
    <ligand>
        <name>ATP</name>
        <dbReference type="ChEBI" id="CHEBI:30616"/>
    </ligand>
</feature>
<dbReference type="NCBIfam" id="TIGR02152">
    <property type="entry name" value="D_ribokin_bact"/>
    <property type="match status" value="1"/>
</dbReference>
<feature type="binding site" evidence="9">
    <location>
        <position position="291"/>
    </location>
    <ligand>
        <name>K(+)</name>
        <dbReference type="ChEBI" id="CHEBI:29103"/>
    </ligand>
</feature>
<feature type="binding site" evidence="9">
    <location>
        <position position="295"/>
    </location>
    <ligand>
        <name>K(+)</name>
        <dbReference type="ChEBI" id="CHEBI:29103"/>
    </ligand>
</feature>
<evidence type="ECO:0000256" key="9">
    <source>
        <dbReference type="HAMAP-Rule" id="MF_03215"/>
    </source>
</evidence>
<keyword evidence="9" id="KW-0963">Cytoplasm</keyword>
<dbReference type="InterPro" id="IPR029056">
    <property type="entry name" value="Ribokinase-like"/>
</dbReference>
<keyword evidence="2 9" id="KW-0479">Metal-binding</keyword>
<accession>A0ABM3G9N0</accession>
<dbReference type="PANTHER" id="PTHR10584">
    <property type="entry name" value="SUGAR KINASE"/>
    <property type="match status" value="1"/>
</dbReference>
<feature type="binding site" evidence="9">
    <location>
        <position position="535"/>
    </location>
    <ligand>
        <name>ATP</name>
        <dbReference type="ChEBI" id="CHEBI:30616"/>
    </ligand>
</feature>
<comment type="activity regulation">
    <text evidence="9">Activated by a monovalent cation that binds near, but not in, the active site. The most likely occupant of the site in vivo is potassium. Ion binding induces a conformational change that may alter substrate affinity.</text>
</comment>
<feature type="binding site" evidence="9">
    <location>
        <begin position="220"/>
        <end position="225"/>
    </location>
    <ligand>
        <name>ATP</name>
        <dbReference type="ChEBI" id="CHEBI:30616"/>
    </ligand>
</feature>
<feature type="active site" description="Proton acceptor" evidence="9">
    <location>
        <position position="254"/>
    </location>
</feature>
<evidence type="ECO:0000256" key="4">
    <source>
        <dbReference type="ARBA" id="ARBA00022777"/>
    </source>
</evidence>
<dbReference type="CDD" id="cd01174">
    <property type="entry name" value="ribokinase"/>
    <property type="match status" value="2"/>
</dbReference>
<feature type="binding site" evidence="9">
    <location>
        <begin position="253"/>
        <end position="254"/>
    </location>
    <ligand>
        <name>ATP</name>
        <dbReference type="ChEBI" id="CHEBI:30616"/>
    </ligand>
</feature>
<feature type="binding site" evidence="9">
    <location>
        <position position="140"/>
    </location>
    <ligand>
        <name>substrate</name>
    </ligand>
</feature>
<feature type="binding site" evidence="9">
    <location>
        <position position="254"/>
    </location>
    <ligand>
        <name>substrate</name>
    </ligand>
</feature>
<comment type="pathway">
    <text evidence="9">Carbohydrate metabolism; D-ribose degradation; D-ribose 5-phosphate from beta-D-ribopyranose: step 2/2.</text>
</comment>
<feature type="domain" description="Carbohydrate kinase PfkB" evidence="10">
    <location>
        <begin position="311"/>
        <end position="591"/>
    </location>
</feature>
<keyword evidence="8 9" id="KW-0119">Carbohydrate metabolism</keyword>
<dbReference type="PANTHER" id="PTHR10584:SF166">
    <property type="entry name" value="RIBOKINASE"/>
    <property type="match status" value="1"/>
</dbReference>
<feature type="binding site" evidence="9">
    <location>
        <position position="548"/>
    </location>
    <ligand>
        <name>substrate</name>
    </ligand>
</feature>
<feature type="binding site" evidence="9">
    <location>
        <position position="580"/>
    </location>
    <ligand>
        <name>K(+)</name>
        <dbReference type="ChEBI" id="CHEBI:29103"/>
    </ligand>
</feature>
<comment type="cofactor">
    <cofactor evidence="9">
        <name>Mg(2+)</name>
        <dbReference type="ChEBI" id="CHEBI:18420"/>
    </cofactor>
    <text evidence="9">Requires a divalent cation, most likely magnesium in vivo, as an electrophilic catalyst to aid phosphoryl group transfer. It is the chelate of the metal and the nucleotide that is the actual substrate.</text>
</comment>
<feature type="binding site" evidence="9">
    <location>
        <begin position="547"/>
        <end position="548"/>
    </location>
    <ligand>
        <name>ATP</name>
        <dbReference type="ChEBI" id="CHEBI:30616"/>
    </ligand>
</feature>
<evidence type="ECO:0000256" key="3">
    <source>
        <dbReference type="ARBA" id="ARBA00022741"/>
    </source>
</evidence>
<feature type="binding site" evidence="9">
    <location>
        <position position="542"/>
    </location>
    <ligand>
        <name>K(+)</name>
        <dbReference type="ChEBI" id="CHEBI:29103"/>
    </ligand>
</feature>
<dbReference type="EC" id="2.7.1.15" evidence="9"/>
<keyword evidence="3 9" id="KW-0547">Nucleotide-binding</keyword>
<feature type="domain" description="Carbohydrate kinase PfkB" evidence="10">
    <location>
        <begin position="2"/>
        <end position="297"/>
    </location>
</feature>
<feature type="binding site" evidence="9">
    <location>
        <position position="286"/>
    </location>
    <ligand>
        <name>K(+)</name>
        <dbReference type="ChEBI" id="CHEBI:29103"/>
    </ligand>
</feature>
<feature type="binding site" evidence="9">
    <location>
        <position position="544"/>
    </location>
    <ligand>
        <name>K(+)</name>
        <dbReference type="ChEBI" id="CHEBI:29103"/>
    </ligand>
</feature>
<feature type="binding site" evidence="9">
    <location>
        <begin position="11"/>
        <end position="13"/>
    </location>
    <ligand>
        <name>substrate</name>
    </ligand>
</feature>
<sequence>MGDVVVVGSCMVDFSCYASRFPKVGETMCGEKFVTSNGGKGANQCVAAARLGASTALIASLGADSLGKEYFEKLKLENVNVSKVHLREGIHSGIAQITVADSGENTIIIVPGANTLLSPEDVDDAEELIKNAKVLLCQFEVPTAPTLQALKLFKGRGLSILNGAPAMPNPDPELLKSCDIFCVNETEAEIMTGVPVTGLYESQIAVNKLLQKECNAVLLTLGALGAVYASQSNPNVIHIPTEKVTAIDTTGAGDAFLGSFAYFAAYHAGLSIDQIAKRACFVASQSVLRIGTQSSFPYKQDLPADLFSRYVSRFPKGGETICGKKLLTCHGGKGANQCISAARLGASTGFVASLGDDSFGQKYLEQLKHENVDISKIYIQEGVSSDASQITVTDSGENTIIFVPGANRLLTPDNINDAADLIRSAKVLLCQFEIQPPLPTLQALKIFKGHGLSILNGAPAIQNPDPDLLKLCDIFCVNETEAEIMTGISVTGIPEAQTAVDELLSRGCNTVILTLGVLGAVFASQSSRNIVHVPTEQVKAVDTTGAGDAFLGSFAYFAAYHANLSLAEKVKRACYVASQSVQRVGTQENFPYKTDLPAKLFAR</sequence>
<keyword evidence="7 9" id="KW-0630">Potassium</keyword>
<keyword evidence="11" id="KW-1185">Reference proteome</keyword>
<comment type="similarity">
    <text evidence="9">Belongs to the carbohydrate kinase PfkB family. Ribokinase subfamily.</text>
</comment>
<gene>
    <name evidence="12" type="primary">LOC107226095</name>
</gene>
<proteinExistence type="inferred from homology"/>
<name>A0ABM3G9N0_NEOLC</name>
<comment type="subcellular location">
    <subcellularLocation>
        <location evidence="9">Cytoplasm</location>
    </subcellularLocation>
    <subcellularLocation>
        <location evidence="9">Nucleus</location>
    </subcellularLocation>
</comment>
<feature type="binding site" evidence="9">
    <location>
        <position position="433"/>
    </location>
    <ligand>
        <name>substrate</name>
    </ligand>
</feature>
<feature type="binding site" evidence="9">
    <location>
        <position position="583"/>
    </location>
    <ligand>
        <name>K(+)</name>
        <dbReference type="ChEBI" id="CHEBI:29103"/>
    </ligand>
</feature>
<reference evidence="12" key="1">
    <citation type="submission" date="2025-08" db="UniProtKB">
        <authorList>
            <consortium name="RefSeq"/>
        </authorList>
    </citation>
    <scope>IDENTIFICATION</scope>
    <source>
        <tissue evidence="12">Thorax and Abdomen</tissue>
    </source>
</reference>
<feature type="binding site" evidence="9">
    <location>
        <position position="184"/>
    </location>
    <ligand>
        <name>ATP</name>
        <dbReference type="ChEBI" id="CHEBI:30616"/>
    </ligand>
</feature>
<evidence type="ECO:0000256" key="2">
    <source>
        <dbReference type="ARBA" id="ARBA00022723"/>
    </source>
</evidence>
<comment type="caution">
    <text evidence="9">Lacks conserved residue(s) required for the propagation of feature annotation.</text>
</comment>
<feature type="binding site" evidence="9">
    <location>
        <begin position="39"/>
        <end position="43"/>
    </location>
    <ligand>
        <name>substrate</name>
    </ligand>
</feature>
<protein>
    <recommendedName>
        <fullName evidence="9">Ribokinase</fullName>
        <shortName evidence="9">RK</shortName>
        <ecNumber evidence="9">2.7.1.15</ecNumber>
    </recommendedName>
</protein>
<evidence type="ECO:0000256" key="8">
    <source>
        <dbReference type="ARBA" id="ARBA00023277"/>
    </source>
</evidence>
<comment type="function">
    <text evidence="9">Catalyzes the phosphorylation of ribose at O-5 in a reaction requiring ATP and magnesium. The resulting D-ribose-5-phosphate can then be used either for sythesis of nucleotides, histidine, and tryptophan, or as a component of the pentose phosphate pathway.</text>
</comment>
<comment type="catalytic activity">
    <reaction evidence="9">
        <text>D-ribose + ATP = D-ribose 5-phosphate + ADP + H(+)</text>
        <dbReference type="Rhea" id="RHEA:13697"/>
        <dbReference type="ChEBI" id="CHEBI:15378"/>
        <dbReference type="ChEBI" id="CHEBI:30616"/>
        <dbReference type="ChEBI" id="CHEBI:47013"/>
        <dbReference type="ChEBI" id="CHEBI:78346"/>
        <dbReference type="ChEBI" id="CHEBI:456216"/>
        <dbReference type="EC" id="2.7.1.15"/>
    </reaction>
</comment>
<keyword evidence="6 9" id="KW-0460">Magnesium</keyword>
<keyword evidence="1 9" id="KW-0808">Transferase</keyword>
<evidence type="ECO:0000256" key="5">
    <source>
        <dbReference type="ARBA" id="ARBA00022840"/>
    </source>
</evidence>
<evidence type="ECO:0000259" key="10">
    <source>
        <dbReference type="Pfam" id="PF00294"/>
    </source>
</evidence>
<dbReference type="Gene3D" id="3.40.1190.20">
    <property type="match status" value="2"/>
</dbReference>
<dbReference type="InterPro" id="IPR011611">
    <property type="entry name" value="PfkB_dom"/>
</dbReference>
<organism evidence="11 12">
    <name type="scientific">Neodiprion lecontei</name>
    <name type="common">Redheaded pine sawfly</name>
    <dbReference type="NCBI Taxonomy" id="441921"/>
    <lineage>
        <taxon>Eukaryota</taxon>
        <taxon>Metazoa</taxon>
        <taxon>Ecdysozoa</taxon>
        <taxon>Arthropoda</taxon>
        <taxon>Hexapoda</taxon>
        <taxon>Insecta</taxon>
        <taxon>Pterygota</taxon>
        <taxon>Neoptera</taxon>
        <taxon>Endopterygota</taxon>
        <taxon>Hymenoptera</taxon>
        <taxon>Tenthredinoidea</taxon>
        <taxon>Diprionidae</taxon>
        <taxon>Diprioninae</taxon>
        <taxon>Neodiprion</taxon>
    </lineage>
</organism>
<evidence type="ECO:0000256" key="6">
    <source>
        <dbReference type="ARBA" id="ARBA00022842"/>
    </source>
</evidence>
<keyword evidence="5 9" id="KW-0067">ATP-binding</keyword>
<keyword evidence="4 9" id="KW-0418">Kinase</keyword>
<dbReference type="Proteomes" id="UP000829291">
    <property type="component" value="Chromosome 5"/>
</dbReference>
<dbReference type="RefSeq" id="XP_046596949.1">
    <property type="nucleotide sequence ID" value="XM_046740993.1"/>
</dbReference>
<feature type="active site" description="Proton acceptor" evidence="9">
    <location>
        <position position="548"/>
    </location>
</feature>
<dbReference type="PRINTS" id="PR00990">
    <property type="entry name" value="RIBOKINASE"/>
</dbReference>
<feature type="binding site" evidence="9">
    <location>
        <position position="289"/>
    </location>
    <ligand>
        <name>K(+)</name>
        <dbReference type="ChEBI" id="CHEBI:29103"/>
    </ligand>
</feature>
<feature type="binding site" evidence="9">
    <location>
        <position position="241"/>
    </location>
    <ligand>
        <name>ATP</name>
        <dbReference type="ChEBI" id="CHEBI:30616"/>
    </ligand>
</feature>
<dbReference type="GeneID" id="107226095"/>